<dbReference type="AlphaFoldDB" id="G8X0M7"/>
<dbReference type="KEGG" id="scy:SCATT_45710"/>
<name>G8X0M7_STREN</name>
<accession>G8X0M7</accession>
<keyword evidence="5" id="KW-1185">Reference proteome</keyword>
<reference evidence="5" key="1">
    <citation type="submission" date="2011-12" db="EMBL/GenBank/DDBJ databases">
        <title>Complete genome sequence of Streptomyces cattleya strain DSM 46488.</title>
        <authorList>
            <person name="Ou H.-Y."/>
            <person name="Li P."/>
            <person name="Zhao C."/>
            <person name="O'Hagan D."/>
            <person name="Deng Z."/>
        </authorList>
    </citation>
    <scope>NUCLEOTIDE SEQUENCE [LARGE SCALE GENOMIC DNA]</scope>
    <source>
        <strain evidence="5">ATCC 35852 / DSM 46488 / JCM 4925 / NBRC 14057 / NRRL 8057</strain>
    </source>
</reference>
<dbReference type="InterPro" id="IPR001279">
    <property type="entry name" value="Metallo-B-lactamas"/>
</dbReference>
<protein>
    <submittedName>
        <fullName evidence="4">Zn-dependent hydrolase of the beta-lactamase fold-like protein</fullName>
    </submittedName>
</protein>
<gene>
    <name evidence="4" type="ordered locus">SCATT_45710</name>
</gene>
<sequence length="263" mass="27216">MTGAAMAELTIEYVGGPTAVIEAAGLRLLTDPTFDGPGEHPVGSRSLTKTAGPALAPDAVGPVDAVLLSHDQHPDNLDTSGRAFLARAPLVLSTEAARDRLGDPVRALPAGEWAELPRPDGGTLRITGVPAQHGPDGSESLVGQVTGFLLTGQGVPTVYVSGDNASLDVVRSIADTHGPVDVAVLFAGAARTPLVPDAYLTLTSEQAAEAARILGARQVVPLHFEHWGHFTQGRQTLLDAFATAGDGVRGTLRLLEPGERLTL</sequence>
<evidence type="ECO:0000256" key="1">
    <source>
        <dbReference type="ARBA" id="ARBA00022801"/>
    </source>
</evidence>
<dbReference type="STRING" id="1003195.SCATT_45710"/>
<dbReference type="Pfam" id="PF12706">
    <property type="entry name" value="Lactamase_B_2"/>
    <property type="match status" value="1"/>
</dbReference>
<dbReference type="eggNOG" id="COG2220">
    <property type="taxonomic scope" value="Bacteria"/>
</dbReference>
<proteinExistence type="predicted"/>
<dbReference type="GO" id="GO:0016787">
    <property type="term" value="F:hydrolase activity"/>
    <property type="evidence" value="ECO:0007669"/>
    <property type="project" value="UniProtKB-KW"/>
</dbReference>
<organism evidence="4 5">
    <name type="scientific">Streptantibioticus cattleyicolor (strain ATCC 35852 / DSM 46488 / JCM 4925 / NBRC 14057 / NRRL 8057)</name>
    <name type="common">Streptomyces cattleya</name>
    <dbReference type="NCBI Taxonomy" id="1003195"/>
    <lineage>
        <taxon>Bacteria</taxon>
        <taxon>Bacillati</taxon>
        <taxon>Actinomycetota</taxon>
        <taxon>Actinomycetes</taxon>
        <taxon>Kitasatosporales</taxon>
        <taxon>Streptomycetaceae</taxon>
        <taxon>Streptantibioticus</taxon>
    </lineage>
</organism>
<evidence type="ECO:0000313" key="4">
    <source>
        <dbReference type="EMBL" id="AEW96942.1"/>
    </source>
</evidence>
<keyword evidence="1 4" id="KW-0378">Hydrolase</keyword>
<evidence type="ECO:0000259" key="3">
    <source>
        <dbReference type="Pfam" id="PF12706"/>
    </source>
</evidence>
<dbReference type="HOGENOM" id="CLU_051050_1_0_11"/>
<evidence type="ECO:0000313" key="5">
    <source>
        <dbReference type="Proteomes" id="UP000007842"/>
    </source>
</evidence>
<dbReference type="PANTHER" id="PTHR43546:SF9">
    <property type="entry name" value="L-ASCORBATE-6-PHOSPHATE LACTONASE ULAG-RELATED"/>
    <property type="match status" value="1"/>
</dbReference>
<feature type="region of interest" description="Disordered" evidence="2">
    <location>
        <begin position="34"/>
        <end position="53"/>
    </location>
</feature>
<dbReference type="Proteomes" id="UP000007842">
    <property type="component" value="Chromosome"/>
</dbReference>
<dbReference type="InterPro" id="IPR050114">
    <property type="entry name" value="UPF0173_UPF0282_UlaG_hydrolase"/>
</dbReference>
<dbReference type="EMBL" id="CP003219">
    <property type="protein sequence ID" value="AEW96942.1"/>
    <property type="molecule type" value="Genomic_DNA"/>
</dbReference>
<dbReference type="SUPFAM" id="SSF56281">
    <property type="entry name" value="Metallo-hydrolase/oxidoreductase"/>
    <property type="match status" value="1"/>
</dbReference>
<evidence type="ECO:0000256" key="2">
    <source>
        <dbReference type="SAM" id="MobiDB-lite"/>
    </source>
</evidence>
<feature type="domain" description="Metallo-beta-lactamase" evidence="3">
    <location>
        <begin position="27"/>
        <end position="224"/>
    </location>
</feature>
<dbReference type="Gene3D" id="3.60.15.10">
    <property type="entry name" value="Ribonuclease Z/Hydroxyacylglutathione hydrolase-like"/>
    <property type="match status" value="1"/>
</dbReference>
<dbReference type="PANTHER" id="PTHR43546">
    <property type="entry name" value="UPF0173 METAL-DEPENDENT HYDROLASE MJ1163-RELATED"/>
    <property type="match status" value="1"/>
</dbReference>
<dbReference type="PATRIC" id="fig|1003195.29.peg.4561"/>
<dbReference type="InterPro" id="IPR036866">
    <property type="entry name" value="RibonucZ/Hydroxyglut_hydro"/>
</dbReference>